<comment type="caution">
    <text evidence="4">The sequence shown here is derived from an EMBL/GenBank/DDBJ whole genome shotgun (WGS) entry which is preliminary data.</text>
</comment>
<accession>A0A3M7PWH8</accession>
<evidence type="ECO:0000313" key="4">
    <source>
        <dbReference type="EMBL" id="RNA03467.1"/>
    </source>
</evidence>
<proteinExistence type="predicted"/>
<reference evidence="4 5" key="1">
    <citation type="journal article" date="2018" name="Sci. Rep.">
        <title>Genomic signatures of local adaptation to the degree of environmental predictability in rotifers.</title>
        <authorList>
            <person name="Franch-Gras L."/>
            <person name="Hahn C."/>
            <person name="Garcia-Roger E.M."/>
            <person name="Carmona M.J."/>
            <person name="Serra M."/>
            <person name="Gomez A."/>
        </authorList>
    </citation>
    <scope>NUCLEOTIDE SEQUENCE [LARGE SCALE GENOMIC DNA]</scope>
    <source>
        <strain evidence="4">HYR1</strain>
    </source>
</reference>
<gene>
    <name evidence="4" type="ORF">BpHYR1_023463</name>
</gene>
<protein>
    <recommendedName>
        <fullName evidence="3">HTH CENPB-type domain-containing protein</fullName>
    </recommendedName>
</protein>
<feature type="compositionally biased region" description="Low complexity" evidence="2">
    <location>
        <begin position="7"/>
        <end position="35"/>
    </location>
</feature>
<dbReference type="GO" id="GO:0003677">
    <property type="term" value="F:DNA binding"/>
    <property type="evidence" value="ECO:0007669"/>
    <property type="project" value="UniProtKB-KW"/>
</dbReference>
<dbReference type="AlphaFoldDB" id="A0A3M7PWH8"/>
<name>A0A3M7PWH8_BRAPC</name>
<dbReference type="Gene3D" id="1.10.10.60">
    <property type="entry name" value="Homeodomain-like"/>
    <property type="match status" value="1"/>
</dbReference>
<dbReference type="InterPro" id="IPR006600">
    <property type="entry name" value="HTH_CenpB_DNA-bd_dom"/>
</dbReference>
<dbReference type="EMBL" id="REGN01008488">
    <property type="protein sequence ID" value="RNA03467.1"/>
    <property type="molecule type" value="Genomic_DNA"/>
</dbReference>
<organism evidence="4 5">
    <name type="scientific">Brachionus plicatilis</name>
    <name type="common">Marine rotifer</name>
    <name type="synonym">Brachionus muelleri</name>
    <dbReference type="NCBI Taxonomy" id="10195"/>
    <lineage>
        <taxon>Eukaryota</taxon>
        <taxon>Metazoa</taxon>
        <taxon>Spiralia</taxon>
        <taxon>Gnathifera</taxon>
        <taxon>Rotifera</taxon>
        <taxon>Eurotatoria</taxon>
        <taxon>Monogononta</taxon>
        <taxon>Pseudotrocha</taxon>
        <taxon>Ploima</taxon>
        <taxon>Brachionidae</taxon>
        <taxon>Brachionus</taxon>
    </lineage>
</organism>
<dbReference type="Pfam" id="PF03221">
    <property type="entry name" value="HTH_Tnp_Tc5"/>
    <property type="match status" value="1"/>
</dbReference>
<keyword evidence="5" id="KW-1185">Reference proteome</keyword>
<feature type="domain" description="HTH CENPB-type" evidence="3">
    <location>
        <begin position="43"/>
        <end position="119"/>
    </location>
</feature>
<evidence type="ECO:0000313" key="5">
    <source>
        <dbReference type="Proteomes" id="UP000276133"/>
    </source>
</evidence>
<sequence length="133" mass="15092">MLILENSISDSSSASSNSSPVGNEPQPESSPVVEELQSESSPADNVIKPNNYPEMDSKLLEWFDEQRKQNLSIQSWQIKNQASIIFDQLYMNTPSINVFQASAGWLYGWLRRHNKTLRRVTTTGRELPSYSKV</sequence>
<dbReference type="SUPFAM" id="SSF46689">
    <property type="entry name" value="Homeodomain-like"/>
    <property type="match status" value="1"/>
</dbReference>
<feature type="region of interest" description="Disordered" evidence="2">
    <location>
        <begin position="1"/>
        <end position="50"/>
    </location>
</feature>
<dbReference type="PROSITE" id="PS51253">
    <property type="entry name" value="HTH_CENPB"/>
    <property type="match status" value="1"/>
</dbReference>
<dbReference type="InterPro" id="IPR009057">
    <property type="entry name" value="Homeodomain-like_sf"/>
</dbReference>
<keyword evidence="1" id="KW-0238">DNA-binding</keyword>
<evidence type="ECO:0000256" key="2">
    <source>
        <dbReference type="SAM" id="MobiDB-lite"/>
    </source>
</evidence>
<dbReference type="OrthoDB" id="125347at2759"/>
<evidence type="ECO:0000256" key="1">
    <source>
        <dbReference type="ARBA" id="ARBA00023125"/>
    </source>
</evidence>
<dbReference type="Proteomes" id="UP000276133">
    <property type="component" value="Unassembled WGS sequence"/>
</dbReference>
<dbReference type="SMART" id="SM00674">
    <property type="entry name" value="CENPB"/>
    <property type="match status" value="1"/>
</dbReference>
<evidence type="ECO:0000259" key="3">
    <source>
        <dbReference type="PROSITE" id="PS51253"/>
    </source>
</evidence>